<dbReference type="OrthoDB" id="425534at2759"/>
<dbReference type="Pfam" id="PF00561">
    <property type="entry name" value="Abhydrolase_1"/>
    <property type="match status" value="1"/>
</dbReference>
<feature type="domain" description="AB hydrolase-1" evidence="4">
    <location>
        <begin position="93"/>
        <end position="258"/>
    </location>
</feature>
<sequence>MSRHAFSVLFSLGSLSLAAATPLFPRQNNVTNTTTVQTFAEVPVSANLTWTPCFDDFTCANLEVPLDYADLSAGTTVVAFIKKDARTQPAKDILFNPGGPGGSGISFMIAASSQLNQILGSQYNLVSFDPRGVNNSGPNLDCFEGKPALRDFYDTQTFQSVDANSTTSLSEQFSKADGFGKWCTRTLNDTAGYANTPAVATDMLHFAELRKEAEGKPADEAKLYYYGVSYGTILGSTFASLYPDRVGRLILDGVADAEDYYAGLWKSNLHQTDDAINSFFEFCYNAGSDCIFHQSASSPADIERRFNAVLESLSETPLSVSDPEIVDYPVIVTAGDVRGWILWAMYGAIERFPILARIMAELEVGNATTYITLSQEGKAPESECNFDAPLYSSNQPKLLISCNDANGRYNMSTVEAWKKHVDELVDLSFYIGEVWAPSNSVNCRSLEVKPPKSQVFNGFKNGTKTSFPILFVENKFDPVTPSAKKMSSFFPGSVVLTQNAVGHGLSAAESNCIIGYVQQYLGNGTLPKENTVCEVKDVPFLASEERRAFLAKRSVKL</sequence>
<evidence type="ECO:0000313" key="7">
    <source>
        <dbReference type="Proteomes" id="UP000800200"/>
    </source>
</evidence>
<evidence type="ECO:0000256" key="2">
    <source>
        <dbReference type="ARBA" id="ARBA00022801"/>
    </source>
</evidence>
<dbReference type="AlphaFoldDB" id="A0A6A6DIG4"/>
<gene>
    <name evidence="6" type="ORF">K469DRAFT_719201</name>
</gene>
<keyword evidence="3" id="KW-0732">Signal</keyword>
<organism evidence="6 7">
    <name type="scientific">Zopfia rhizophila CBS 207.26</name>
    <dbReference type="NCBI Taxonomy" id="1314779"/>
    <lineage>
        <taxon>Eukaryota</taxon>
        <taxon>Fungi</taxon>
        <taxon>Dikarya</taxon>
        <taxon>Ascomycota</taxon>
        <taxon>Pezizomycotina</taxon>
        <taxon>Dothideomycetes</taxon>
        <taxon>Dothideomycetes incertae sedis</taxon>
        <taxon>Zopfiaceae</taxon>
        <taxon>Zopfia</taxon>
    </lineage>
</organism>
<reference evidence="6" key="1">
    <citation type="journal article" date="2020" name="Stud. Mycol.">
        <title>101 Dothideomycetes genomes: a test case for predicting lifestyles and emergence of pathogens.</title>
        <authorList>
            <person name="Haridas S."/>
            <person name="Albert R."/>
            <person name="Binder M."/>
            <person name="Bloem J."/>
            <person name="Labutti K."/>
            <person name="Salamov A."/>
            <person name="Andreopoulos B."/>
            <person name="Baker S."/>
            <person name="Barry K."/>
            <person name="Bills G."/>
            <person name="Bluhm B."/>
            <person name="Cannon C."/>
            <person name="Castanera R."/>
            <person name="Culley D."/>
            <person name="Daum C."/>
            <person name="Ezra D."/>
            <person name="Gonzalez J."/>
            <person name="Henrissat B."/>
            <person name="Kuo A."/>
            <person name="Liang C."/>
            <person name="Lipzen A."/>
            <person name="Lutzoni F."/>
            <person name="Magnuson J."/>
            <person name="Mondo S."/>
            <person name="Nolan M."/>
            <person name="Ohm R."/>
            <person name="Pangilinan J."/>
            <person name="Park H.-J."/>
            <person name="Ramirez L."/>
            <person name="Alfaro M."/>
            <person name="Sun H."/>
            <person name="Tritt A."/>
            <person name="Yoshinaga Y."/>
            <person name="Zwiers L.-H."/>
            <person name="Turgeon B."/>
            <person name="Goodwin S."/>
            <person name="Spatafora J."/>
            <person name="Crous P."/>
            <person name="Grigoriev I."/>
        </authorList>
    </citation>
    <scope>NUCLEOTIDE SEQUENCE</scope>
    <source>
        <strain evidence="6">CBS 207.26</strain>
    </source>
</reference>
<dbReference type="InterPro" id="IPR029058">
    <property type="entry name" value="AB_hydrolase_fold"/>
</dbReference>
<feature type="domain" description="Peptidase S33 tripeptidyl aminopeptidase-like C-terminal" evidence="5">
    <location>
        <begin position="431"/>
        <end position="533"/>
    </location>
</feature>
<dbReference type="InterPro" id="IPR013595">
    <property type="entry name" value="Pept_S33_TAP-like_C"/>
</dbReference>
<name>A0A6A6DIG4_9PEZI</name>
<dbReference type="InterPro" id="IPR051601">
    <property type="entry name" value="Serine_prot/Carboxylest_S33"/>
</dbReference>
<dbReference type="PANTHER" id="PTHR43248">
    <property type="entry name" value="2-SUCCINYL-6-HYDROXY-2,4-CYCLOHEXADIENE-1-CARBOXYLATE SYNTHASE"/>
    <property type="match status" value="1"/>
</dbReference>
<evidence type="ECO:0000256" key="1">
    <source>
        <dbReference type="ARBA" id="ARBA00010088"/>
    </source>
</evidence>
<dbReference type="Proteomes" id="UP000800200">
    <property type="component" value="Unassembled WGS sequence"/>
</dbReference>
<comment type="similarity">
    <text evidence="1">Belongs to the peptidase S33 family.</text>
</comment>
<evidence type="ECO:0000259" key="5">
    <source>
        <dbReference type="Pfam" id="PF08386"/>
    </source>
</evidence>
<dbReference type="EMBL" id="ML994679">
    <property type="protein sequence ID" value="KAF2178029.1"/>
    <property type="molecule type" value="Genomic_DNA"/>
</dbReference>
<feature type="signal peptide" evidence="3">
    <location>
        <begin position="1"/>
        <end position="20"/>
    </location>
</feature>
<keyword evidence="2 6" id="KW-0378">Hydrolase</keyword>
<proteinExistence type="inferred from homology"/>
<feature type="chain" id="PRO_5025542099" evidence="3">
    <location>
        <begin position="21"/>
        <end position="557"/>
    </location>
</feature>
<dbReference type="Gene3D" id="3.40.50.1820">
    <property type="entry name" value="alpha/beta hydrolase"/>
    <property type="match status" value="1"/>
</dbReference>
<evidence type="ECO:0000259" key="4">
    <source>
        <dbReference type="Pfam" id="PF00561"/>
    </source>
</evidence>
<dbReference type="InterPro" id="IPR000073">
    <property type="entry name" value="AB_hydrolase_1"/>
</dbReference>
<dbReference type="SUPFAM" id="SSF53474">
    <property type="entry name" value="alpha/beta-Hydrolases"/>
    <property type="match status" value="1"/>
</dbReference>
<protein>
    <submittedName>
        <fullName evidence="6">Alpha/beta-hydrolase</fullName>
    </submittedName>
</protein>
<evidence type="ECO:0000313" key="6">
    <source>
        <dbReference type="EMBL" id="KAF2178029.1"/>
    </source>
</evidence>
<dbReference type="GO" id="GO:0016787">
    <property type="term" value="F:hydrolase activity"/>
    <property type="evidence" value="ECO:0007669"/>
    <property type="project" value="UniProtKB-KW"/>
</dbReference>
<dbReference type="PANTHER" id="PTHR43248:SF25">
    <property type="entry name" value="AB HYDROLASE-1 DOMAIN-CONTAINING PROTEIN-RELATED"/>
    <property type="match status" value="1"/>
</dbReference>
<dbReference type="Pfam" id="PF08386">
    <property type="entry name" value="Abhydrolase_4"/>
    <property type="match status" value="1"/>
</dbReference>
<evidence type="ECO:0000256" key="3">
    <source>
        <dbReference type="SAM" id="SignalP"/>
    </source>
</evidence>
<accession>A0A6A6DIG4</accession>
<keyword evidence="7" id="KW-1185">Reference proteome</keyword>